<dbReference type="GO" id="GO:0055085">
    <property type="term" value="P:transmembrane transport"/>
    <property type="evidence" value="ECO:0007669"/>
    <property type="project" value="InterPro"/>
</dbReference>
<evidence type="ECO:0000256" key="5">
    <source>
        <dbReference type="ARBA" id="ARBA00023136"/>
    </source>
</evidence>
<keyword evidence="8" id="KW-1185">Reference proteome</keyword>
<evidence type="ECO:0000256" key="1">
    <source>
        <dbReference type="ARBA" id="ARBA00004651"/>
    </source>
</evidence>
<dbReference type="Pfam" id="PF03739">
    <property type="entry name" value="LptF_LptG"/>
    <property type="match status" value="1"/>
</dbReference>
<keyword evidence="4 6" id="KW-1133">Transmembrane helix</keyword>
<feature type="transmembrane region" description="Helical" evidence="6">
    <location>
        <begin position="312"/>
        <end position="329"/>
    </location>
</feature>
<dbReference type="PANTHER" id="PTHR33529:SF6">
    <property type="entry name" value="YJGP_YJGQ FAMILY PERMEASE"/>
    <property type="match status" value="1"/>
</dbReference>
<evidence type="ECO:0000256" key="6">
    <source>
        <dbReference type="SAM" id="Phobius"/>
    </source>
</evidence>
<protein>
    <recommendedName>
        <fullName evidence="9">Lipopolysaccharide export system permease protein LptF</fullName>
    </recommendedName>
</protein>
<feature type="transmembrane region" description="Helical" evidence="6">
    <location>
        <begin position="286"/>
        <end position="306"/>
    </location>
</feature>
<feature type="transmembrane region" description="Helical" evidence="6">
    <location>
        <begin position="58"/>
        <end position="82"/>
    </location>
</feature>
<dbReference type="AlphaFoldDB" id="A0A915XKE8"/>
<evidence type="ECO:0000313" key="8">
    <source>
        <dbReference type="Proteomes" id="UP001063350"/>
    </source>
</evidence>
<keyword evidence="5 6" id="KW-0472">Membrane</keyword>
<evidence type="ECO:0000256" key="3">
    <source>
        <dbReference type="ARBA" id="ARBA00022692"/>
    </source>
</evidence>
<gene>
    <name evidence="7" type="ORF">GF1_14940</name>
</gene>
<name>A0A915XKE8_9BACT</name>
<keyword evidence="2" id="KW-1003">Cell membrane</keyword>
<dbReference type="GO" id="GO:0015920">
    <property type="term" value="P:lipopolysaccharide transport"/>
    <property type="evidence" value="ECO:0007669"/>
    <property type="project" value="TreeGrafter"/>
</dbReference>
<proteinExistence type="predicted"/>
<dbReference type="EMBL" id="AP024233">
    <property type="protein sequence ID" value="BCO09118.1"/>
    <property type="molecule type" value="Genomic_DNA"/>
</dbReference>
<dbReference type="Proteomes" id="UP001063350">
    <property type="component" value="Chromosome"/>
</dbReference>
<evidence type="ECO:0000256" key="2">
    <source>
        <dbReference type="ARBA" id="ARBA00022475"/>
    </source>
</evidence>
<accession>A0A915XKE8</accession>
<dbReference type="KEGG" id="ddu:GF1_14940"/>
<feature type="transmembrane region" description="Helical" evidence="6">
    <location>
        <begin position="20"/>
        <end position="38"/>
    </location>
</feature>
<evidence type="ECO:0000256" key="4">
    <source>
        <dbReference type="ARBA" id="ARBA00022989"/>
    </source>
</evidence>
<dbReference type="PANTHER" id="PTHR33529">
    <property type="entry name" value="SLR0882 PROTEIN-RELATED"/>
    <property type="match status" value="1"/>
</dbReference>
<dbReference type="InterPro" id="IPR005495">
    <property type="entry name" value="LptG/LptF_permease"/>
</dbReference>
<organism evidence="7 8">
    <name type="scientific">Desulfolithobacter dissulfuricans</name>
    <dbReference type="NCBI Taxonomy" id="2795293"/>
    <lineage>
        <taxon>Bacteria</taxon>
        <taxon>Pseudomonadati</taxon>
        <taxon>Thermodesulfobacteriota</taxon>
        <taxon>Desulfobulbia</taxon>
        <taxon>Desulfobulbales</taxon>
        <taxon>Desulfobulbaceae</taxon>
        <taxon>Desulfolithobacter</taxon>
    </lineage>
</organism>
<dbReference type="NCBIfam" id="TIGR04407">
    <property type="entry name" value="LptF_YjgP"/>
    <property type="match status" value="1"/>
</dbReference>
<evidence type="ECO:0000313" key="7">
    <source>
        <dbReference type="EMBL" id="BCO09118.1"/>
    </source>
</evidence>
<feature type="transmembrane region" description="Helical" evidence="6">
    <location>
        <begin position="341"/>
        <end position="363"/>
    </location>
</feature>
<keyword evidence="3 6" id="KW-0812">Transmembrane</keyword>
<dbReference type="InterPro" id="IPR030922">
    <property type="entry name" value="LptF"/>
</dbReference>
<feature type="transmembrane region" description="Helical" evidence="6">
    <location>
        <begin position="102"/>
        <end position="128"/>
    </location>
</feature>
<reference evidence="7" key="1">
    <citation type="submission" date="2020-12" db="EMBL/GenBank/DDBJ databases">
        <title>Desulfobium dissulfuricans gen. nov., sp. nov., a novel mesophilic, sulfate-reducing bacterium isolated from a deep-sea hydrothermal vent.</title>
        <authorList>
            <person name="Hashimoto Y."/>
            <person name="Tame A."/>
            <person name="Sawayama S."/>
            <person name="Miyazaki J."/>
            <person name="Takai K."/>
            <person name="Nakagawa S."/>
        </authorList>
    </citation>
    <scope>NUCLEOTIDE SEQUENCE</scope>
    <source>
        <strain evidence="7">GF1</strain>
    </source>
</reference>
<evidence type="ECO:0008006" key="9">
    <source>
        <dbReference type="Google" id="ProtNLM"/>
    </source>
</evidence>
<dbReference type="RefSeq" id="WP_267928987.1">
    <property type="nucleotide sequence ID" value="NZ_AP024233.1"/>
</dbReference>
<dbReference type="GO" id="GO:0043190">
    <property type="term" value="C:ATP-binding cassette (ABC) transporter complex"/>
    <property type="evidence" value="ECO:0007669"/>
    <property type="project" value="InterPro"/>
</dbReference>
<comment type="subcellular location">
    <subcellularLocation>
        <location evidence="1">Cell membrane</location>
        <topology evidence="1">Multi-pass membrane protein</topology>
    </subcellularLocation>
</comment>
<sequence length="475" mass="53220">MPRLRLPLLLYSYIATELLAPFFASAAILYCVFFLVRLMPILEEVLALRIGFGDFVRLFTYLSPHMLLYVLPMASMTGVIIGFTRMTTEREILALKACGVSIYQLVLPVVLVAAAITGITLLFSVHLVPAGKVAMRQLMFQLAREKIDRGIEAGTFTEALGNLVIYVDSVDRDRQWHGVYVSDMRGRKQPMITMARGGHMEADVERMLVTVVLEDGTLHHASGPDSQVIRFQRYLLQIPVGTPGGFKSVKQGKGSMTTAELRDASKQAGPGTRQGIRYLVELHKRLTLPVGCFILSLLGVPLGLQAVPGKRAIGIPLGLGFFIFYYILFTTGTNLVENLKLPLMVGMWMANGILALTTIYLFYRTEQEKSLVPEPMQDLFFTLCRRYLDPAGRVLGQLFARHIQGRRPSPQGGAAQEMSLLIHADPHRRIFHLPRCALYHDQRCTIHFKDIEVAKKAGFVPCPFCRNLLENERKK</sequence>